<accession>A0A0B5FC17</accession>
<organism evidence="2 3">
    <name type="scientific">Geoalkalibacter subterraneus</name>
    <dbReference type="NCBI Taxonomy" id="483547"/>
    <lineage>
        <taxon>Bacteria</taxon>
        <taxon>Pseudomonadati</taxon>
        <taxon>Thermodesulfobacteriota</taxon>
        <taxon>Desulfuromonadia</taxon>
        <taxon>Desulfuromonadales</taxon>
        <taxon>Geoalkalibacteraceae</taxon>
        <taxon>Geoalkalibacter</taxon>
    </lineage>
</organism>
<dbReference type="STRING" id="483547.GSUB_02855"/>
<dbReference type="AlphaFoldDB" id="A0A0B5FC17"/>
<dbReference type="PROSITE" id="PS51257">
    <property type="entry name" value="PROKAR_LIPOPROTEIN"/>
    <property type="match status" value="1"/>
</dbReference>
<evidence type="ECO:0008006" key="4">
    <source>
        <dbReference type="Google" id="ProtNLM"/>
    </source>
</evidence>
<dbReference type="Proteomes" id="UP000035036">
    <property type="component" value="Chromosome"/>
</dbReference>
<sequence>MFRSIAIVIFLLALCACQDSAQGPAPVPVAVPADAEKRQAQIVQDSSVHRVEHPAEALPIWRTHVAQRPTLVLFSQDPFLLPIPEELEREALELIRSGPPENIADHAAPGRPDPLFFPSMSVRLALQAGFFRELIWVIPSAHDPDQLDLATLRQQLTEAGILSESEGHSLHAASEGFAGTAGGVPFRIVHPEQLPGLEGLVITHFDLSFFGELYRNEVKTPIHDLGREMLVQVRDKSWETLATTLTAGNRSGRVPLDLRFLVERLRFWLDNPAQLDAPLPAPWREQAQALYLATFLETERVAEKLTKLCEEHPNEAAFHFARYRALRAVKQGNQALAALERSVSLDSVYALEYLPLATTARDAGRLEKALQMQELAEKALPNDPLIRMRRIGLLFELEQIAPLRDLAQDLARLPWSDIYYPETEEQLSRISTLTENDLKSFVFQE</sequence>
<evidence type="ECO:0000313" key="3">
    <source>
        <dbReference type="Proteomes" id="UP000035036"/>
    </source>
</evidence>
<feature type="signal peptide" evidence="1">
    <location>
        <begin position="1"/>
        <end position="21"/>
    </location>
</feature>
<evidence type="ECO:0000256" key="1">
    <source>
        <dbReference type="SAM" id="SignalP"/>
    </source>
</evidence>
<keyword evidence="3" id="KW-1185">Reference proteome</keyword>
<reference evidence="2 3" key="1">
    <citation type="journal article" date="2015" name="Genome Announc.">
        <title>Genomes of Geoalkalibacter ferrihydriticus Z-0531T and Geoalkalibacter subterraneus Red1T, Two Haloalkaliphilic Metal-Reducing Deltaproteobacteria.</title>
        <authorList>
            <person name="Badalamenti J.P."/>
            <person name="Krajmalnik-Brown R."/>
            <person name="Torres C.I."/>
            <person name="Bond D.R."/>
        </authorList>
    </citation>
    <scope>NUCLEOTIDE SEQUENCE [LARGE SCALE GENOMIC DNA]</scope>
    <source>
        <strain evidence="2 3">Red1</strain>
    </source>
</reference>
<evidence type="ECO:0000313" key="2">
    <source>
        <dbReference type="EMBL" id="AJF05722.1"/>
    </source>
</evidence>
<dbReference type="EMBL" id="CP010311">
    <property type="protein sequence ID" value="AJF05722.1"/>
    <property type="molecule type" value="Genomic_DNA"/>
</dbReference>
<dbReference type="HOGENOM" id="CLU_615053_0_0_7"/>
<dbReference type="SUPFAM" id="SSF48452">
    <property type="entry name" value="TPR-like"/>
    <property type="match status" value="1"/>
</dbReference>
<proteinExistence type="predicted"/>
<dbReference type="KEGG" id="gsb:GSUB_02855"/>
<dbReference type="Gene3D" id="1.25.40.10">
    <property type="entry name" value="Tetratricopeptide repeat domain"/>
    <property type="match status" value="1"/>
</dbReference>
<dbReference type="OrthoDB" id="5401090at2"/>
<protein>
    <recommendedName>
        <fullName evidence="4">Tetratricopeptide repeat protein</fullName>
    </recommendedName>
</protein>
<dbReference type="InterPro" id="IPR011990">
    <property type="entry name" value="TPR-like_helical_dom_sf"/>
</dbReference>
<keyword evidence="1" id="KW-0732">Signal</keyword>
<feature type="chain" id="PRO_5002102755" description="Tetratricopeptide repeat protein" evidence="1">
    <location>
        <begin position="22"/>
        <end position="445"/>
    </location>
</feature>
<dbReference type="RefSeq" id="WP_040199106.1">
    <property type="nucleotide sequence ID" value="NZ_CP010311.1"/>
</dbReference>
<name>A0A0B5FC17_9BACT</name>
<gene>
    <name evidence="2" type="ORF">GSUB_02855</name>
</gene>